<proteinExistence type="predicted"/>
<dbReference type="Pfam" id="PF09967">
    <property type="entry name" value="DUF2201"/>
    <property type="match status" value="1"/>
</dbReference>
<accession>A0A0B5FTN4</accession>
<evidence type="ECO:0000259" key="2">
    <source>
        <dbReference type="Pfam" id="PF09967"/>
    </source>
</evidence>
<dbReference type="KEGG" id="gsb:GSUB_12940"/>
<dbReference type="EMBL" id="CP010311">
    <property type="protein sequence ID" value="AJF08039.1"/>
    <property type="molecule type" value="Genomic_DNA"/>
</dbReference>
<name>A0A0B5FTN4_9BACT</name>
<dbReference type="Proteomes" id="UP000035036">
    <property type="component" value="Chromosome"/>
</dbReference>
<dbReference type="SUPFAM" id="SSF53300">
    <property type="entry name" value="vWA-like"/>
    <property type="match status" value="1"/>
</dbReference>
<keyword evidence="5" id="KW-1185">Reference proteome</keyword>
<dbReference type="OrthoDB" id="9761650at2"/>
<dbReference type="Pfam" id="PF13203">
    <property type="entry name" value="DUF2201_N"/>
    <property type="match status" value="1"/>
</dbReference>
<dbReference type="InterPro" id="IPR025154">
    <property type="entry name" value="Put_metallopeptidase_dom"/>
</dbReference>
<reference evidence="4 5" key="1">
    <citation type="journal article" date="2015" name="Genome Announc.">
        <title>Genomes of Geoalkalibacter ferrihydriticus Z-0531T and Geoalkalibacter subterraneus Red1T, Two Haloalkaliphilic Metal-Reducing Deltaproteobacteria.</title>
        <authorList>
            <person name="Badalamenti J.P."/>
            <person name="Krajmalnik-Brown R."/>
            <person name="Torres C.I."/>
            <person name="Bond D.R."/>
        </authorList>
    </citation>
    <scope>NUCLEOTIDE SEQUENCE [LARGE SCALE GENOMIC DNA]</scope>
    <source>
        <strain evidence="4 5">Red1</strain>
    </source>
</reference>
<protein>
    <recommendedName>
        <fullName evidence="6">VWA-like domain-containing protein</fullName>
    </recommendedName>
</protein>
<dbReference type="InterPro" id="IPR036465">
    <property type="entry name" value="vWFA_dom_sf"/>
</dbReference>
<dbReference type="HOGENOM" id="CLU_038906_1_0_7"/>
<feature type="domain" description="Putative metallopeptidase" evidence="3">
    <location>
        <begin position="9"/>
        <end position="257"/>
    </location>
</feature>
<feature type="domain" description="VWA-like" evidence="2">
    <location>
        <begin position="273"/>
        <end position="394"/>
    </location>
</feature>
<evidence type="ECO:0000259" key="3">
    <source>
        <dbReference type="Pfam" id="PF13203"/>
    </source>
</evidence>
<evidence type="ECO:0000313" key="4">
    <source>
        <dbReference type="EMBL" id="AJF08039.1"/>
    </source>
</evidence>
<evidence type="ECO:0000313" key="5">
    <source>
        <dbReference type="Proteomes" id="UP000035036"/>
    </source>
</evidence>
<dbReference type="AlphaFoldDB" id="A0A0B5FTN4"/>
<evidence type="ECO:0008006" key="6">
    <source>
        <dbReference type="Google" id="ProtNLM"/>
    </source>
</evidence>
<dbReference type="PANTHER" id="PTHR38730:SF1">
    <property type="entry name" value="SLL7028 PROTEIN"/>
    <property type="match status" value="1"/>
</dbReference>
<organism evidence="4 5">
    <name type="scientific">Geoalkalibacter subterraneus</name>
    <dbReference type="NCBI Taxonomy" id="483547"/>
    <lineage>
        <taxon>Bacteria</taxon>
        <taxon>Pseudomonadati</taxon>
        <taxon>Thermodesulfobacteriota</taxon>
        <taxon>Desulfuromonadia</taxon>
        <taxon>Desulfuromonadales</taxon>
        <taxon>Geoalkalibacteraceae</taxon>
        <taxon>Geoalkalibacter</taxon>
    </lineage>
</organism>
<dbReference type="InterPro" id="IPR018698">
    <property type="entry name" value="VWA-like_dom"/>
</dbReference>
<sequence length="396" mass="44148">MNDPQQRGIENAIIRLLKRRPFYGHMLLGLHRRPSNAPAPVGITLSGGVPTLSVNAERLRAYRGEEQEALLEHLIKHLLHMHMVRRRDCHRLLWDVATDLAINPGIEHMPAAAPRPEKFGLEPGLAAEEYARQLSSPLDMGNLEGEGLGSASREEAGTLAGSDADSKDTPQATPVDDHEIWREADATPVKLAEQTVRDLVRQAWRKSSGEVPGDVSPLVLSMLAPSPVPWRQVLRQFVATAGRVGRRATWMRENRRFGHQTPGQRKRHRLNLLVAVDVSDSTNIQALRETFAAELVRIARGRDSLITVLYAGSRIQKITHFRGTDVVAEVYHGGGFTDLRPAFDYARSMHPRPAAVIYLTDGYGEAPEKMEFPTLWVLTREGQKPADWGVELRLDA</sequence>
<feature type="region of interest" description="Disordered" evidence="1">
    <location>
        <begin position="138"/>
        <end position="176"/>
    </location>
</feature>
<evidence type="ECO:0000256" key="1">
    <source>
        <dbReference type="SAM" id="MobiDB-lite"/>
    </source>
</evidence>
<dbReference type="PANTHER" id="PTHR38730">
    <property type="entry name" value="SLL7028 PROTEIN"/>
    <property type="match status" value="1"/>
</dbReference>
<dbReference type="STRING" id="483547.GSUB_12940"/>
<gene>
    <name evidence="4" type="ORF">GSUB_12940</name>
</gene>